<proteinExistence type="predicted"/>
<feature type="transmembrane region" description="Helical" evidence="5">
    <location>
        <begin position="440"/>
        <end position="461"/>
    </location>
</feature>
<evidence type="ECO:0000313" key="6">
    <source>
        <dbReference type="EMBL" id="WIM89290.1"/>
    </source>
</evidence>
<sequence length="566" mass="58238">MADGERVALGLSVGATNLAAVTADRSVTRKPVLTLFRQRPPEVGVPSENPKLNEPGLVITDFVDRVGDPAGIAAADNTTHRSETLIADALRALAYTATDGRTLPDAVAVTHPAHWDPAAVNSVRVALSRVSEWSRGRLVLLPDSAAALYALHASPGIPDSGIIAVCDFGGSGTTVSLVDAADGYQAVAPAVRHTEFAGDRIDQALLTHVINDLSTGGSFDTSATSAIGSLKQLRTACRFAKERLSSANATALTADVPGYSGQIEITRGDLEDAIRQPLDSFVGFFHDVLQRNGIRLEDLAAVASVGGGAAIPFVTRTLSEQSGALVISAPRPHLTAAVGAALRAAHGPGDGSTALAPTALGSVSDATTISEVPVEPAGAPALAWSEADDDSGIMPIRPGEYDDVARDSAPPSPRPRPRAALAEEPEVFGPVRDAWYRRPLVVAVGTALAVLAVGAGVMITLRHTSGNAPSTPSSSVSTTAVPSSGESTASEEPSTNPPSSAAPETTPPSSSQTPTTTTTTESPTSTTTTTTTTTTTSERPRWPDRPRWPRGPGGDGRFPEPGQGGR</sequence>
<keyword evidence="5" id="KW-0472">Membrane</keyword>
<keyword evidence="1" id="KW-0547">Nucleotide-binding</keyword>
<keyword evidence="3" id="KW-0143">Chaperone</keyword>
<protein>
    <submittedName>
        <fullName evidence="6">Hsp70 family protein</fullName>
    </submittedName>
</protein>
<dbReference type="RefSeq" id="WP_285190014.1">
    <property type="nucleotide sequence ID" value="NZ_CP126981.1"/>
</dbReference>
<dbReference type="InterPro" id="IPR013126">
    <property type="entry name" value="Hsp_70_fam"/>
</dbReference>
<evidence type="ECO:0000256" key="1">
    <source>
        <dbReference type="ARBA" id="ARBA00022741"/>
    </source>
</evidence>
<accession>A0ABY8W247</accession>
<dbReference type="CDD" id="cd10170">
    <property type="entry name" value="ASKHA_NBD_HSP70"/>
    <property type="match status" value="1"/>
</dbReference>
<dbReference type="PANTHER" id="PTHR42749:SF1">
    <property type="entry name" value="CELL SHAPE-DETERMINING PROTEIN MREB"/>
    <property type="match status" value="1"/>
</dbReference>
<dbReference type="Proteomes" id="UP001236585">
    <property type="component" value="Chromosome"/>
</dbReference>
<feature type="region of interest" description="Disordered" evidence="4">
    <location>
        <begin position="465"/>
        <end position="566"/>
    </location>
</feature>
<dbReference type="EMBL" id="CP126981">
    <property type="protein sequence ID" value="WIM89290.1"/>
    <property type="molecule type" value="Genomic_DNA"/>
</dbReference>
<dbReference type="Pfam" id="PF00012">
    <property type="entry name" value="HSP70"/>
    <property type="match status" value="1"/>
</dbReference>
<feature type="compositionally biased region" description="Gly residues" evidence="4">
    <location>
        <begin position="551"/>
        <end position="566"/>
    </location>
</feature>
<keyword evidence="2" id="KW-0067">ATP-binding</keyword>
<evidence type="ECO:0000256" key="5">
    <source>
        <dbReference type="SAM" id="Phobius"/>
    </source>
</evidence>
<dbReference type="Gene3D" id="3.30.420.40">
    <property type="match status" value="2"/>
</dbReference>
<evidence type="ECO:0000256" key="2">
    <source>
        <dbReference type="ARBA" id="ARBA00022840"/>
    </source>
</evidence>
<dbReference type="PANTHER" id="PTHR42749">
    <property type="entry name" value="CELL SHAPE-DETERMINING PROTEIN MREB"/>
    <property type="match status" value="1"/>
</dbReference>
<evidence type="ECO:0000313" key="7">
    <source>
        <dbReference type="Proteomes" id="UP001236585"/>
    </source>
</evidence>
<evidence type="ECO:0000256" key="3">
    <source>
        <dbReference type="ARBA" id="ARBA00023186"/>
    </source>
</evidence>
<feature type="compositionally biased region" description="Low complexity" evidence="4">
    <location>
        <begin position="468"/>
        <end position="537"/>
    </location>
</feature>
<keyword evidence="5" id="KW-0812">Transmembrane</keyword>
<gene>
    <name evidence="6" type="ORF">PT015_07550</name>
</gene>
<keyword evidence="5" id="KW-1133">Transmembrane helix</keyword>
<keyword evidence="7" id="KW-1185">Reference proteome</keyword>
<feature type="compositionally biased region" description="Basic and acidic residues" evidence="4">
    <location>
        <begin position="538"/>
        <end position="547"/>
    </location>
</feature>
<dbReference type="InterPro" id="IPR043129">
    <property type="entry name" value="ATPase_NBD"/>
</dbReference>
<evidence type="ECO:0000256" key="4">
    <source>
        <dbReference type="SAM" id="MobiDB-lite"/>
    </source>
</evidence>
<feature type="region of interest" description="Disordered" evidence="4">
    <location>
        <begin position="385"/>
        <end position="421"/>
    </location>
</feature>
<dbReference type="SUPFAM" id="SSF53067">
    <property type="entry name" value="Actin-like ATPase domain"/>
    <property type="match status" value="1"/>
</dbReference>
<name>A0ABY8W247_9MYCO</name>
<organism evidence="6 7">
    <name type="scientific">Candidatus Mycobacterium wuenschmannii</name>
    <dbReference type="NCBI Taxonomy" id="3027808"/>
    <lineage>
        <taxon>Bacteria</taxon>
        <taxon>Bacillati</taxon>
        <taxon>Actinomycetota</taxon>
        <taxon>Actinomycetes</taxon>
        <taxon>Mycobacteriales</taxon>
        <taxon>Mycobacteriaceae</taxon>
        <taxon>Mycobacterium</taxon>
    </lineage>
</organism>
<dbReference type="Gene3D" id="3.90.640.10">
    <property type="entry name" value="Actin, Chain A, domain 4"/>
    <property type="match status" value="1"/>
</dbReference>
<reference evidence="6 7" key="1">
    <citation type="journal article" date="2023" name="Microbiol. Resour. Announc.">
        <title>Complete Genome Sequence of Mycobacterium wuenschmanii, a novel Nontuberculous Mycobacterium Isolated from a captive population of Amazon Milk Frogs.</title>
        <authorList>
            <person name="Hicks J."/>
            <person name="Zeineldin M."/>
            <person name="Ward H."/>
            <person name="Wuenschmann A."/>
            <person name="Camp P."/>
            <person name="Farrell D."/>
            <person name="Lehman K."/>
            <person name="Thacker T."/>
            <person name="Cuthbert E."/>
        </authorList>
    </citation>
    <scope>NUCLEOTIDE SEQUENCE [LARGE SCALE GENOMIC DNA]</scope>
    <source>
        <strain evidence="6 7">Wuenschmanii</strain>
    </source>
</reference>